<name>A0ABQ3BIG9_9ACTN</name>
<protein>
    <recommendedName>
        <fullName evidence="1">4Fe-4S Wbl-type domain-containing protein</fullName>
    </recommendedName>
</protein>
<proteinExistence type="predicted"/>
<feature type="domain" description="4Fe-4S Wbl-type" evidence="1">
    <location>
        <begin position="52"/>
        <end position="110"/>
    </location>
</feature>
<dbReference type="Proteomes" id="UP000624183">
    <property type="component" value="Unassembled WGS sequence"/>
</dbReference>
<dbReference type="Pfam" id="PF02467">
    <property type="entry name" value="Whib"/>
    <property type="match status" value="1"/>
</dbReference>
<evidence type="ECO:0000313" key="3">
    <source>
        <dbReference type="Proteomes" id="UP000624183"/>
    </source>
</evidence>
<sequence>MAITPAVTTHPWTGMYVARSLATCQGAVMTSLAPQSDDEDGPDSSWWRSAAACSGMPPQIVFARRERDAAPALRACARCPVLRRCEETVAPADSWFDGVSAGRLWRNGRPVTTRAAHTAQHRGER</sequence>
<comment type="caution">
    <text evidence="2">The sequence shown here is derived from an EMBL/GenBank/DDBJ whole genome shotgun (WGS) entry which is preliminary data.</text>
</comment>
<reference evidence="3" key="1">
    <citation type="journal article" date="2019" name="Int. J. Syst. Evol. Microbiol.">
        <title>The Global Catalogue of Microorganisms (GCM) 10K type strain sequencing project: providing services to taxonomists for standard genome sequencing and annotation.</title>
        <authorList>
            <consortium name="The Broad Institute Genomics Platform"/>
            <consortium name="The Broad Institute Genome Sequencing Center for Infectious Disease"/>
            <person name="Wu L."/>
            <person name="Ma J."/>
        </authorList>
    </citation>
    <scope>NUCLEOTIDE SEQUENCE [LARGE SCALE GENOMIC DNA]</scope>
    <source>
        <strain evidence="3">JCM 4602</strain>
    </source>
</reference>
<dbReference type="PROSITE" id="PS51674">
    <property type="entry name" value="4FE4S_WBL"/>
    <property type="match status" value="1"/>
</dbReference>
<gene>
    <name evidence="2" type="ORF">GCM10010328_10820</name>
</gene>
<keyword evidence="3" id="KW-1185">Reference proteome</keyword>
<organism evidence="2 3">
    <name type="scientific">Streptomyces rubiginosohelvolus</name>
    <dbReference type="NCBI Taxonomy" id="67362"/>
    <lineage>
        <taxon>Bacteria</taxon>
        <taxon>Bacillati</taxon>
        <taxon>Actinomycetota</taxon>
        <taxon>Actinomycetes</taxon>
        <taxon>Kitasatosporales</taxon>
        <taxon>Streptomycetaceae</taxon>
        <taxon>Streptomyces</taxon>
    </lineage>
</organism>
<accession>A0ABQ3BIG9</accession>
<evidence type="ECO:0000259" key="1">
    <source>
        <dbReference type="PROSITE" id="PS51674"/>
    </source>
</evidence>
<evidence type="ECO:0000313" key="2">
    <source>
        <dbReference type="EMBL" id="GGZ38781.1"/>
    </source>
</evidence>
<dbReference type="EMBL" id="BMUW01000001">
    <property type="protein sequence ID" value="GGZ38781.1"/>
    <property type="molecule type" value="Genomic_DNA"/>
</dbReference>
<dbReference type="InterPro" id="IPR034768">
    <property type="entry name" value="4FE4S_WBL"/>
</dbReference>